<accession>A0A9D4KWM1</accession>
<protein>
    <submittedName>
        <fullName evidence="2">Uncharacterized protein</fullName>
    </submittedName>
</protein>
<feature type="region of interest" description="Disordered" evidence="1">
    <location>
        <begin position="13"/>
        <end position="36"/>
    </location>
</feature>
<comment type="caution">
    <text evidence="2">The sequence shown here is derived from an EMBL/GenBank/DDBJ whole genome shotgun (WGS) entry which is preliminary data.</text>
</comment>
<reference evidence="2" key="1">
    <citation type="journal article" date="2019" name="bioRxiv">
        <title>The Genome of the Zebra Mussel, Dreissena polymorpha: A Resource for Invasive Species Research.</title>
        <authorList>
            <person name="McCartney M.A."/>
            <person name="Auch B."/>
            <person name="Kono T."/>
            <person name="Mallez S."/>
            <person name="Zhang Y."/>
            <person name="Obille A."/>
            <person name="Becker A."/>
            <person name="Abrahante J.E."/>
            <person name="Garbe J."/>
            <person name="Badalamenti J.P."/>
            <person name="Herman A."/>
            <person name="Mangelson H."/>
            <person name="Liachko I."/>
            <person name="Sullivan S."/>
            <person name="Sone E.D."/>
            <person name="Koren S."/>
            <person name="Silverstein K.A.T."/>
            <person name="Beckman K.B."/>
            <person name="Gohl D.M."/>
        </authorList>
    </citation>
    <scope>NUCLEOTIDE SEQUENCE</scope>
    <source>
        <strain evidence="2">Duluth1</strain>
        <tissue evidence="2">Whole animal</tissue>
    </source>
</reference>
<evidence type="ECO:0000313" key="2">
    <source>
        <dbReference type="EMBL" id="KAH3847044.1"/>
    </source>
</evidence>
<feature type="compositionally biased region" description="Low complexity" evidence="1">
    <location>
        <begin position="13"/>
        <end position="24"/>
    </location>
</feature>
<sequence>MYTEKQVYPVKSCDCSSSCKAKPSASKRPKSSGKEITSHTFIEEIEAYEQEKEHTLNEQTVKKQTVDKQINKKVGIQEVMSSKKSKGTLCISRKPSTNGIVTHTTLI</sequence>
<reference evidence="2" key="2">
    <citation type="submission" date="2020-11" db="EMBL/GenBank/DDBJ databases">
        <authorList>
            <person name="McCartney M.A."/>
            <person name="Auch B."/>
            <person name="Kono T."/>
            <person name="Mallez S."/>
            <person name="Becker A."/>
            <person name="Gohl D.M."/>
            <person name="Silverstein K.A.T."/>
            <person name="Koren S."/>
            <person name="Bechman K.B."/>
            <person name="Herman A."/>
            <person name="Abrahante J.E."/>
            <person name="Garbe J."/>
        </authorList>
    </citation>
    <scope>NUCLEOTIDE SEQUENCE</scope>
    <source>
        <strain evidence="2">Duluth1</strain>
        <tissue evidence="2">Whole animal</tissue>
    </source>
</reference>
<gene>
    <name evidence="2" type="ORF">DPMN_089356</name>
</gene>
<dbReference type="AlphaFoldDB" id="A0A9D4KWM1"/>
<name>A0A9D4KWM1_DREPO</name>
<evidence type="ECO:0000313" key="3">
    <source>
        <dbReference type="Proteomes" id="UP000828390"/>
    </source>
</evidence>
<proteinExistence type="predicted"/>
<dbReference type="EMBL" id="JAIWYP010000003">
    <property type="protein sequence ID" value="KAH3847044.1"/>
    <property type="molecule type" value="Genomic_DNA"/>
</dbReference>
<evidence type="ECO:0000256" key="1">
    <source>
        <dbReference type="SAM" id="MobiDB-lite"/>
    </source>
</evidence>
<organism evidence="2 3">
    <name type="scientific">Dreissena polymorpha</name>
    <name type="common">Zebra mussel</name>
    <name type="synonym">Mytilus polymorpha</name>
    <dbReference type="NCBI Taxonomy" id="45954"/>
    <lineage>
        <taxon>Eukaryota</taxon>
        <taxon>Metazoa</taxon>
        <taxon>Spiralia</taxon>
        <taxon>Lophotrochozoa</taxon>
        <taxon>Mollusca</taxon>
        <taxon>Bivalvia</taxon>
        <taxon>Autobranchia</taxon>
        <taxon>Heteroconchia</taxon>
        <taxon>Euheterodonta</taxon>
        <taxon>Imparidentia</taxon>
        <taxon>Neoheterodontei</taxon>
        <taxon>Myida</taxon>
        <taxon>Dreissenoidea</taxon>
        <taxon>Dreissenidae</taxon>
        <taxon>Dreissena</taxon>
    </lineage>
</organism>
<dbReference type="Proteomes" id="UP000828390">
    <property type="component" value="Unassembled WGS sequence"/>
</dbReference>
<keyword evidence="3" id="KW-1185">Reference proteome</keyword>